<dbReference type="AlphaFoldDB" id="A0ABD0LL52"/>
<protein>
    <recommendedName>
        <fullName evidence="5">Secreted protein</fullName>
    </recommendedName>
</protein>
<organism evidence="3 4">
    <name type="scientific">Batillaria attramentaria</name>
    <dbReference type="NCBI Taxonomy" id="370345"/>
    <lineage>
        <taxon>Eukaryota</taxon>
        <taxon>Metazoa</taxon>
        <taxon>Spiralia</taxon>
        <taxon>Lophotrochozoa</taxon>
        <taxon>Mollusca</taxon>
        <taxon>Gastropoda</taxon>
        <taxon>Caenogastropoda</taxon>
        <taxon>Sorbeoconcha</taxon>
        <taxon>Cerithioidea</taxon>
        <taxon>Batillariidae</taxon>
        <taxon>Batillaria</taxon>
    </lineage>
</organism>
<comment type="caution">
    <text evidence="3">The sequence shown here is derived from an EMBL/GenBank/DDBJ whole genome shotgun (WGS) entry which is preliminary data.</text>
</comment>
<evidence type="ECO:0000313" key="4">
    <source>
        <dbReference type="Proteomes" id="UP001519460"/>
    </source>
</evidence>
<evidence type="ECO:0000256" key="1">
    <source>
        <dbReference type="SAM" id="MobiDB-lite"/>
    </source>
</evidence>
<feature type="region of interest" description="Disordered" evidence="1">
    <location>
        <begin position="87"/>
        <end position="111"/>
    </location>
</feature>
<feature type="signal peptide" evidence="2">
    <location>
        <begin position="1"/>
        <end position="19"/>
    </location>
</feature>
<evidence type="ECO:0000256" key="2">
    <source>
        <dbReference type="SAM" id="SignalP"/>
    </source>
</evidence>
<evidence type="ECO:0008006" key="5">
    <source>
        <dbReference type="Google" id="ProtNLM"/>
    </source>
</evidence>
<dbReference type="Proteomes" id="UP001519460">
    <property type="component" value="Unassembled WGS sequence"/>
</dbReference>
<proteinExistence type="predicted"/>
<sequence length="143" mass="15961">MIIWTVSLFLWTFSILVRTRERKVFRSCHLHAAAFWFSCNELVLLDVKRPRPKSEKEQFDDRSFPSSENTGTPLACSLIGAVSNHPYGGDTLSPDRPTSLAAFHSGESRPAEDRRAAATALAGFELPTLAVRGPRSLKEINIF</sequence>
<evidence type="ECO:0000313" key="3">
    <source>
        <dbReference type="EMBL" id="KAK7499689.1"/>
    </source>
</evidence>
<keyword evidence="2" id="KW-0732">Signal</keyword>
<name>A0ABD0LL52_9CAEN</name>
<keyword evidence="4" id="KW-1185">Reference proteome</keyword>
<accession>A0ABD0LL52</accession>
<feature type="region of interest" description="Disordered" evidence="1">
    <location>
        <begin position="51"/>
        <end position="71"/>
    </location>
</feature>
<gene>
    <name evidence="3" type="ORF">BaRGS_00009030</name>
</gene>
<reference evidence="3 4" key="1">
    <citation type="journal article" date="2023" name="Sci. Data">
        <title>Genome assembly of the Korean intertidal mud-creeper Batillaria attramentaria.</title>
        <authorList>
            <person name="Patra A.K."/>
            <person name="Ho P.T."/>
            <person name="Jun S."/>
            <person name="Lee S.J."/>
            <person name="Kim Y."/>
            <person name="Won Y.J."/>
        </authorList>
    </citation>
    <scope>NUCLEOTIDE SEQUENCE [LARGE SCALE GENOMIC DNA]</scope>
    <source>
        <strain evidence="3">Wonlab-2016</strain>
    </source>
</reference>
<feature type="compositionally biased region" description="Basic and acidic residues" evidence="1">
    <location>
        <begin position="51"/>
        <end position="63"/>
    </location>
</feature>
<dbReference type="EMBL" id="JACVVK020000042">
    <property type="protein sequence ID" value="KAK7499689.1"/>
    <property type="molecule type" value="Genomic_DNA"/>
</dbReference>
<feature type="chain" id="PRO_5044827630" description="Secreted protein" evidence="2">
    <location>
        <begin position="20"/>
        <end position="143"/>
    </location>
</feature>